<dbReference type="GO" id="GO:0005935">
    <property type="term" value="C:cellular bud neck"/>
    <property type="evidence" value="ECO:0007669"/>
    <property type="project" value="TreeGrafter"/>
</dbReference>
<dbReference type="SUPFAM" id="SSF82171">
    <property type="entry name" value="DPP6 N-terminal domain-like"/>
    <property type="match status" value="1"/>
</dbReference>
<feature type="region of interest" description="Disordered" evidence="1">
    <location>
        <begin position="1139"/>
        <end position="1160"/>
    </location>
</feature>
<feature type="domain" description="Rax2-like second" evidence="5">
    <location>
        <begin position="243"/>
        <end position="411"/>
    </location>
</feature>
<dbReference type="Pfam" id="PF20842">
    <property type="entry name" value="Rax2_2"/>
    <property type="match status" value="1"/>
</dbReference>
<feature type="domain" description="Rax2-like C-terminal" evidence="4">
    <location>
        <begin position="881"/>
        <end position="1121"/>
    </location>
</feature>
<dbReference type="OrthoDB" id="2503993at2759"/>
<evidence type="ECO:0000259" key="6">
    <source>
        <dbReference type="Pfam" id="PF20843"/>
    </source>
</evidence>
<name>A0A1X7R879_9SACH</name>
<dbReference type="GO" id="GO:0000282">
    <property type="term" value="P:cellular bud site selection"/>
    <property type="evidence" value="ECO:0007669"/>
    <property type="project" value="TreeGrafter"/>
</dbReference>
<protein>
    <submittedName>
        <fullName evidence="7">Similar to Saccharomyces cerevisiae YLR084C RAX2 N-glycosylated protein involved in the maintenance of bud site selection during bipolar budding</fullName>
    </submittedName>
</protein>
<keyword evidence="2" id="KW-0472">Membrane</keyword>
<dbReference type="Proteomes" id="UP000196158">
    <property type="component" value="Unassembled WGS sequence"/>
</dbReference>
<dbReference type="Pfam" id="PF20843">
    <property type="entry name" value="Rax2_3"/>
    <property type="match status" value="1"/>
</dbReference>
<dbReference type="GO" id="GO:1902929">
    <property type="term" value="C:plasma membrane of growing cell tip"/>
    <property type="evidence" value="ECO:0007669"/>
    <property type="project" value="TreeGrafter"/>
</dbReference>
<dbReference type="Gene3D" id="2.130.10.10">
    <property type="entry name" value="YVTN repeat-like/Quinoprotein amine dehydrogenase"/>
    <property type="match status" value="1"/>
</dbReference>
<evidence type="ECO:0000259" key="5">
    <source>
        <dbReference type="Pfam" id="PF20842"/>
    </source>
</evidence>
<dbReference type="STRING" id="1789683.A0A1X7R879"/>
<evidence type="ECO:0000313" key="8">
    <source>
        <dbReference type="Proteomes" id="UP000196158"/>
    </source>
</evidence>
<evidence type="ECO:0000313" key="7">
    <source>
        <dbReference type="EMBL" id="SMN21659.1"/>
    </source>
</evidence>
<keyword evidence="2" id="KW-0812">Transmembrane</keyword>
<keyword evidence="2" id="KW-1133">Transmembrane helix</keyword>
<keyword evidence="3" id="KW-0732">Signal</keyword>
<accession>A0A1X7R879</accession>
<feature type="domain" description="Rax2-like third" evidence="6">
    <location>
        <begin position="423"/>
        <end position="575"/>
    </location>
</feature>
<evidence type="ECO:0000259" key="4">
    <source>
        <dbReference type="Pfam" id="PF12768"/>
    </source>
</evidence>
<evidence type="ECO:0000256" key="2">
    <source>
        <dbReference type="SAM" id="Phobius"/>
    </source>
</evidence>
<dbReference type="Pfam" id="PF12768">
    <property type="entry name" value="Rax2"/>
    <property type="match status" value="1"/>
</dbReference>
<dbReference type="InterPro" id="IPR048266">
    <property type="entry name" value="Rax2-like_second"/>
</dbReference>
<keyword evidence="8" id="KW-1185">Reference proteome</keyword>
<dbReference type="GO" id="GO:0005621">
    <property type="term" value="C:cellular bud scar"/>
    <property type="evidence" value="ECO:0007669"/>
    <property type="project" value="TreeGrafter"/>
</dbReference>
<dbReference type="InterPro" id="IPR048265">
    <property type="entry name" value="Rax2-like_third"/>
</dbReference>
<dbReference type="AlphaFoldDB" id="A0A1X7R879"/>
<dbReference type="PANTHER" id="PTHR31778">
    <property type="entry name" value="BUD SITE SELECTION PROTEIN RAX2"/>
    <property type="match status" value="1"/>
</dbReference>
<gene>
    <name evidence="7" type="ORF">KASA_0K03443G</name>
</gene>
<dbReference type="EMBL" id="FXLY01000008">
    <property type="protein sequence ID" value="SMN21659.1"/>
    <property type="molecule type" value="Genomic_DNA"/>
</dbReference>
<evidence type="ECO:0000256" key="3">
    <source>
        <dbReference type="SAM" id="SignalP"/>
    </source>
</evidence>
<dbReference type="InterPro" id="IPR024982">
    <property type="entry name" value="Rax2-like_C"/>
</dbReference>
<evidence type="ECO:0000256" key="1">
    <source>
        <dbReference type="SAM" id="MobiDB-lite"/>
    </source>
</evidence>
<sequence>MKLITKKYLCILLWLPLLVCASQLAHIEKEFGIETFLTPSLDDDLQLLGNISTLSFYKYSGQQNFTGSVNDSDMTDSLIYYSNNILIKLIPNEDFSTDSVINQIIPLGDDSFIINGVGKLSNYDLSQQLVYNLTTLTVYPIFNESLNAVSTIFVDNQIVYFGGNFTFQGSNSAYTWDSYDNTTSSLPFDGFGQDSKVNSILKLNDDDILFTGNFSTLGNNTYLTSTDNNNNKTNLVNLTNIELEPLVSLKAAAWDVDSSSEFNRNNFICPSSETESWSQSGTDGSFVLNLPYDVTPAKVRLYNSPSTDNEVSLFRITTNPSNSILNLTYLDPLSGSLKYCDAFCPMLSTRILGSQAANESLTIDDKVTLINNNSTILKWTDSYQDFGFVNPVDVESLTFTALKSYGSNVGLAGLQLFQASFNSFANNTLNEPNCDDESTTTSVSLSKNDWKAVSNSVDYISTYYTPNVDPVPSVEFSVDLEYNGEYSINMYTPGCSGDATCDSRGIVNVTVWDTTDNSIISTKSIYQNNDQLKYDDLYNGILNISTCRITLTYQDGLYASTTPVTFVADRVSISIVKLDTSDLVQLTSTSTKSVISLNGLLQYQLSNFTSAFNSSECPITETSLIHYTNSSFDKKSSILAALYNNNTLLLGSEDQGISVVTLNDNLTLESNKDLEITGHVSGFHYFSNGIFITGKNLNVSDEQSNNLVYNGTFNIFEVNNDEVVATFANMTLSNSELLALDNNIIYNISSGKQVKNDPSLSLEFWSSAMNFQDDTIFYGSVHQNQFANIEGSVSIDSNETASVIDFPDGIHPYLGLFLNSSSTVYAYESSDNYNELYFSNNKQVNNLTSWPGVISSILYSGNNSMLAIGTSSSGSTNSQLTILNTTTLTIVHQEILQGSSSNITSMLNFETNSTLLIGGNFDISNKDCNGICLYNYDTGNFGSFANGSVKGSVTSLQFYNDSSLIISGIYNTTTTSDITLSQYDLKKNELTPLRQDKSKLNSFVTDGDRIIAWNSTTLFIYQNDSWSDIQIPNVNSSSAITDVSLSSGYISDNSLSKRDDDGSSTKMLILNGQFYSTPYGTLQSFIYDFNQWVPYLAISTELSDDSSSGIKPFINKDNTDLFNSPAVLINTTPTITTPRTSGTLTASATSTSSPEKTQGGSKKIRRGFVVLIGLALALGTVAVLGLFGVLLAALFRDEEIKYEPLTPHIDEDDMINTVPPEKLMKFI</sequence>
<organism evidence="7 8">
    <name type="scientific">Maudiozyma saulgeensis</name>
    <dbReference type="NCBI Taxonomy" id="1789683"/>
    <lineage>
        <taxon>Eukaryota</taxon>
        <taxon>Fungi</taxon>
        <taxon>Dikarya</taxon>
        <taxon>Ascomycota</taxon>
        <taxon>Saccharomycotina</taxon>
        <taxon>Saccharomycetes</taxon>
        <taxon>Saccharomycetales</taxon>
        <taxon>Saccharomycetaceae</taxon>
        <taxon>Maudiozyma</taxon>
    </lineage>
</organism>
<feature type="transmembrane region" description="Helical" evidence="2">
    <location>
        <begin position="1168"/>
        <end position="1195"/>
    </location>
</feature>
<reference evidence="7 8" key="1">
    <citation type="submission" date="2017-04" db="EMBL/GenBank/DDBJ databases">
        <authorList>
            <person name="Afonso C.L."/>
            <person name="Miller P.J."/>
            <person name="Scott M.A."/>
            <person name="Spackman E."/>
            <person name="Goraichik I."/>
            <person name="Dimitrov K.M."/>
            <person name="Suarez D.L."/>
            <person name="Swayne D.E."/>
        </authorList>
    </citation>
    <scope>NUCLEOTIDE SEQUENCE [LARGE SCALE GENOMIC DNA]</scope>
</reference>
<dbReference type="InterPro" id="IPR015943">
    <property type="entry name" value="WD40/YVTN_repeat-like_dom_sf"/>
</dbReference>
<feature type="compositionally biased region" description="Low complexity" evidence="1">
    <location>
        <begin position="1139"/>
        <end position="1153"/>
    </location>
</feature>
<proteinExistence type="predicted"/>
<dbReference type="PANTHER" id="PTHR31778:SF2">
    <property type="entry name" value="BUD SITE SELECTION PROTEIN RAX2"/>
    <property type="match status" value="1"/>
</dbReference>
<feature type="chain" id="PRO_5012778737" evidence="3">
    <location>
        <begin position="22"/>
        <end position="1227"/>
    </location>
</feature>
<feature type="signal peptide" evidence="3">
    <location>
        <begin position="1"/>
        <end position="21"/>
    </location>
</feature>